<feature type="transmembrane region" description="Helical" evidence="6">
    <location>
        <begin position="370"/>
        <end position="394"/>
    </location>
</feature>
<evidence type="ECO:0000313" key="8">
    <source>
        <dbReference type="EMBL" id="VDO14607.1"/>
    </source>
</evidence>
<comment type="similarity">
    <text evidence="6">Belongs to the dicarboxylate/amino acid:cation symporter (DAACS) (TC 2.A.23) family.</text>
</comment>
<feature type="transmembrane region" description="Helical" evidence="6">
    <location>
        <begin position="264"/>
        <end position="285"/>
    </location>
</feature>
<keyword evidence="2 6" id="KW-0813">Transport</keyword>
<reference evidence="8 9" key="2">
    <citation type="submission" date="2018-11" db="EMBL/GenBank/DDBJ databases">
        <authorList>
            <consortium name="Pathogen Informatics"/>
        </authorList>
    </citation>
    <scope>NUCLEOTIDE SEQUENCE [LARGE SCALE GENOMIC DNA]</scope>
</reference>
<gene>
    <name evidence="8" type="ORF">HNAJ_LOCUS12977</name>
</gene>
<feature type="transmembrane region" description="Helical" evidence="6">
    <location>
        <begin position="91"/>
        <end position="113"/>
    </location>
</feature>
<dbReference type="PANTHER" id="PTHR11958">
    <property type="entry name" value="SODIUM/DICARBOXYLATE SYMPORTER-RELATED"/>
    <property type="match status" value="1"/>
</dbReference>
<keyword evidence="9" id="KW-1185">Reference proteome</keyword>
<evidence type="ECO:0000256" key="7">
    <source>
        <dbReference type="SAM" id="MobiDB-lite"/>
    </source>
</evidence>
<dbReference type="InterPro" id="IPR050746">
    <property type="entry name" value="DAACS"/>
</dbReference>
<comment type="subcellular location">
    <subcellularLocation>
        <location evidence="1 6">Membrane</location>
        <topology evidence="1 6">Multi-pass membrane protein</topology>
    </subcellularLocation>
</comment>
<dbReference type="PRINTS" id="PR00173">
    <property type="entry name" value="EDTRNSPORT"/>
</dbReference>
<proteinExistence type="inferred from homology"/>
<dbReference type="GO" id="GO:0005313">
    <property type="term" value="F:L-glutamate transmembrane transporter activity"/>
    <property type="evidence" value="ECO:0007669"/>
    <property type="project" value="TreeGrafter"/>
</dbReference>
<feature type="transmembrane region" description="Helical" evidence="6">
    <location>
        <begin position="334"/>
        <end position="350"/>
    </location>
</feature>
<dbReference type="InterPro" id="IPR036458">
    <property type="entry name" value="Na:dicarbo_symporter_sf"/>
</dbReference>
<organism evidence="10">
    <name type="scientific">Rodentolepis nana</name>
    <name type="common">Dwarf tapeworm</name>
    <name type="synonym">Hymenolepis nana</name>
    <dbReference type="NCBI Taxonomy" id="102285"/>
    <lineage>
        <taxon>Eukaryota</taxon>
        <taxon>Metazoa</taxon>
        <taxon>Spiralia</taxon>
        <taxon>Lophotrochozoa</taxon>
        <taxon>Platyhelminthes</taxon>
        <taxon>Cestoda</taxon>
        <taxon>Eucestoda</taxon>
        <taxon>Cyclophyllidea</taxon>
        <taxon>Hymenolepididae</taxon>
        <taxon>Rodentolepis</taxon>
    </lineage>
</organism>
<dbReference type="AlphaFoldDB" id="A0A0R3TYQ4"/>
<dbReference type="PANTHER" id="PTHR11958:SF63">
    <property type="entry name" value="AMINO ACID TRANSPORTER"/>
    <property type="match status" value="1"/>
</dbReference>
<keyword evidence="6" id="KW-0769">Symport</keyword>
<feature type="transmembrane region" description="Helical" evidence="6">
    <location>
        <begin position="125"/>
        <end position="148"/>
    </location>
</feature>
<feature type="transmembrane region" description="Helical" evidence="6">
    <location>
        <begin position="38"/>
        <end position="58"/>
    </location>
</feature>
<evidence type="ECO:0000256" key="4">
    <source>
        <dbReference type="ARBA" id="ARBA00022989"/>
    </source>
</evidence>
<name>A0A0R3TYQ4_RODNA</name>
<dbReference type="GO" id="GO:0015175">
    <property type="term" value="F:neutral L-amino acid transmembrane transporter activity"/>
    <property type="evidence" value="ECO:0007669"/>
    <property type="project" value="TreeGrafter"/>
</dbReference>
<evidence type="ECO:0000313" key="9">
    <source>
        <dbReference type="Proteomes" id="UP000278807"/>
    </source>
</evidence>
<evidence type="ECO:0000256" key="3">
    <source>
        <dbReference type="ARBA" id="ARBA00022692"/>
    </source>
</evidence>
<sequence length="507" mass="54948">MPRPEELSVSTHLSTKDAESASTAKPPRNKFVQFFIDNWFMITTIIGVIIGFGVGFALNQKGLDATAKTWIGKVPTHFINQSLSPAMPGDIYIRLLKLTILPMISANIINVMANLNPKENGKVSAISLGFILIFNLLSPLIGVMYAYIIQPGKWAIGDDVPGGGDPGAHGGNQISYIFRDLLLNIFPDNIVGVTLFQASTDFDNPITNNDTKEVTYNAVTASGTNMIGVLFCSLAFGIAANAAKEKGVAFKNFFESLGEVVMLLMQKFLLITPVGVMFMVMSSIADVDDIGKTFISLGFFVLLNVVGQITHFIFLLLSLVVLCKNPFIILKYSLQPYFIAFATTSAIVSLPKGFIACDQYGIPKSISRFILPFAGTMKSDASAVFIAASCLFVAQQQNETLDAGKVFIIVILSFAYVTALPNIPSASVVAVVTILGSIGVNETGASLLFAVEFINDRLRSGNVALSHLYCAAFTYHAVEKDLAHHDEDWEEEIREVDVYGSVKKASE</sequence>
<dbReference type="SUPFAM" id="SSF118215">
    <property type="entry name" value="Proton glutamate symport protein"/>
    <property type="match status" value="1"/>
</dbReference>
<reference evidence="10" key="1">
    <citation type="submission" date="2017-02" db="UniProtKB">
        <authorList>
            <consortium name="WormBaseParasite"/>
        </authorList>
    </citation>
    <scope>IDENTIFICATION</scope>
</reference>
<keyword evidence="3 6" id="KW-0812">Transmembrane</keyword>
<accession>A0A0R3TYQ4</accession>
<dbReference type="WBParaSite" id="HNAJ_0001300301-mRNA-1">
    <property type="protein sequence ID" value="HNAJ_0001300301-mRNA-1"/>
    <property type="gene ID" value="HNAJ_0001300301"/>
</dbReference>
<evidence type="ECO:0000256" key="6">
    <source>
        <dbReference type="RuleBase" id="RU361216"/>
    </source>
</evidence>
<dbReference type="Proteomes" id="UP000278807">
    <property type="component" value="Unassembled WGS sequence"/>
</dbReference>
<evidence type="ECO:0000313" key="10">
    <source>
        <dbReference type="WBParaSite" id="HNAJ_0001300301-mRNA-1"/>
    </source>
</evidence>
<keyword evidence="4 6" id="KW-1133">Transmembrane helix</keyword>
<feature type="transmembrane region" description="Helical" evidence="6">
    <location>
        <begin position="406"/>
        <end position="423"/>
    </location>
</feature>
<feature type="region of interest" description="Disordered" evidence="7">
    <location>
        <begin position="1"/>
        <end position="24"/>
    </location>
</feature>
<evidence type="ECO:0000256" key="1">
    <source>
        <dbReference type="ARBA" id="ARBA00004141"/>
    </source>
</evidence>
<dbReference type="GO" id="GO:0005886">
    <property type="term" value="C:plasma membrane"/>
    <property type="evidence" value="ECO:0007669"/>
    <property type="project" value="TreeGrafter"/>
</dbReference>
<dbReference type="STRING" id="102285.A0A0R3TYQ4"/>
<dbReference type="Pfam" id="PF00375">
    <property type="entry name" value="SDF"/>
    <property type="match status" value="1"/>
</dbReference>
<evidence type="ECO:0000256" key="2">
    <source>
        <dbReference type="ARBA" id="ARBA00022448"/>
    </source>
</evidence>
<dbReference type="EMBL" id="UZAE01014843">
    <property type="protein sequence ID" value="VDO14607.1"/>
    <property type="molecule type" value="Genomic_DNA"/>
</dbReference>
<feature type="transmembrane region" description="Helical" evidence="6">
    <location>
        <begin position="297"/>
        <end position="322"/>
    </location>
</feature>
<dbReference type="OrthoDB" id="5877963at2759"/>
<protein>
    <recommendedName>
        <fullName evidence="6">Amino acid transporter</fullName>
    </recommendedName>
</protein>
<dbReference type="InterPro" id="IPR001991">
    <property type="entry name" value="Na-dicarboxylate_symporter"/>
</dbReference>
<evidence type="ECO:0000256" key="5">
    <source>
        <dbReference type="ARBA" id="ARBA00023136"/>
    </source>
</evidence>
<keyword evidence="5 6" id="KW-0472">Membrane</keyword>
<feature type="transmembrane region" description="Helical" evidence="6">
    <location>
        <begin position="226"/>
        <end position="243"/>
    </location>
</feature>
<feature type="transmembrane region" description="Helical" evidence="6">
    <location>
        <begin position="429"/>
        <end position="451"/>
    </location>
</feature>
<dbReference type="Gene3D" id="1.10.3860.10">
    <property type="entry name" value="Sodium:dicarboxylate symporter"/>
    <property type="match status" value="1"/>
</dbReference>
<dbReference type="GO" id="GO:0015501">
    <property type="term" value="F:glutamate:sodium symporter activity"/>
    <property type="evidence" value="ECO:0007669"/>
    <property type="project" value="TreeGrafter"/>
</dbReference>